<dbReference type="Gene3D" id="2.60.40.1180">
    <property type="entry name" value="Golgi alpha-mannosidase II"/>
    <property type="match status" value="1"/>
</dbReference>
<evidence type="ECO:0000313" key="10">
    <source>
        <dbReference type="EMBL" id="MBC8534930.1"/>
    </source>
</evidence>
<dbReference type="InterPro" id="IPR013780">
    <property type="entry name" value="Glyco_hydro_b"/>
</dbReference>
<evidence type="ECO:0000256" key="2">
    <source>
        <dbReference type="ARBA" id="ARBA00004881"/>
    </source>
</evidence>
<name>A0A926DDC3_9FIRM</name>
<reference evidence="10" key="1">
    <citation type="submission" date="2020-08" db="EMBL/GenBank/DDBJ databases">
        <title>Genome public.</title>
        <authorList>
            <person name="Liu C."/>
            <person name="Sun Q."/>
        </authorList>
    </citation>
    <scope>NUCLEOTIDE SEQUENCE</scope>
    <source>
        <strain evidence="10">NSJ-40</strain>
    </source>
</reference>
<dbReference type="GO" id="GO:0000272">
    <property type="term" value="P:polysaccharide catabolic process"/>
    <property type="evidence" value="ECO:0007669"/>
    <property type="project" value="TreeGrafter"/>
</dbReference>
<protein>
    <recommendedName>
        <fullName evidence="5">non-reducing end alpha-L-arabinofuranosidase</fullName>
        <ecNumber evidence="5">3.2.1.55</ecNumber>
    </recommendedName>
</protein>
<evidence type="ECO:0000256" key="3">
    <source>
        <dbReference type="ARBA" id="ARBA00007186"/>
    </source>
</evidence>
<keyword evidence="8" id="KW-0326">Glycosidase</keyword>
<dbReference type="GO" id="GO:0046556">
    <property type="term" value="F:alpha-L-arabinofuranosidase activity"/>
    <property type="evidence" value="ECO:0007669"/>
    <property type="project" value="UniProtKB-EC"/>
</dbReference>
<evidence type="ECO:0000313" key="11">
    <source>
        <dbReference type="Proteomes" id="UP000651482"/>
    </source>
</evidence>
<dbReference type="SMART" id="SM00813">
    <property type="entry name" value="Alpha-L-AF_C"/>
    <property type="match status" value="1"/>
</dbReference>
<evidence type="ECO:0000256" key="7">
    <source>
        <dbReference type="ARBA" id="ARBA00023277"/>
    </source>
</evidence>
<dbReference type="SUPFAM" id="SSF51011">
    <property type="entry name" value="Glycosyl hydrolase domain"/>
    <property type="match status" value="1"/>
</dbReference>
<sequence>MQKQTPETVTIHVEKDFKIGEVDQRLFSSFAEHMGRSIYTGIYEPGHPAADAKGFRTDVLELVRELNLSHVRYPGGNFLSGYDWKDGIGPKEARPRRLDLAWKSIESNQVGIDEFYDWSRLAGIQIMGGVNMGTGSPKDAAELVEYCNYPGGTAWSDRRIQNGHKDPMGISLWCIGNEMDGPWQIGHLDAIDYGKKAREAAKMMKWVDDSIEVVVCGSSNAEISTFPEWDRQVLEYTYDEADYLSMHRYFENEGNDLDFLASFKDMDQFISTLVATVDYVKAVKRSKKTIGLSFDEWNVWYQKRQTPHDWMEAPELIEDRYTLLDALSFSGMCMALLNHADRVKIACLAQLVNVIAPILTERGGRAIRQTIFYPFQLFSKHGRGTALRPVVHTPLLETRHGDAEQLYTSAVLHEDGTLSLFCLNIGETALQAELDLRSFGSVKLCAHTRLSGEDLNAVNTFDNPFAVVPQQIPVSEKPAARFSERIPARSFSVFSFAPSETL</sequence>
<dbReference type="SUPFAM" id="SSF51445">
    <property type="entry name" value="(Trans)glycosidases"/>
    <property type="match status" value="1"/>
</dbReference>
<accession>A0A926DDC3</accession>
<dbReference type="EC" id="3.2.1.55" evidence="5"/>
<comment type="catalytic activity">
    <reaction evidence="1">
        <text>Hydrolysis of terminal non-reducing alpha-L-arabinofuranoside residues in alpha-L-arabinosides.</text>
        <dbReference type="EC" id="3.2.1.55"/>
    </reaction>
</comment>
<proteinExistence type="inferred from homology"/>
<gene>
    <name evidence="10" type="ORF">IAG03_13280</name>
</gene>
<comment type="subunit">
    <text evidence="4">Homohexamer; trimer of dimers.</text>
</comment>
<dbReference type="InterPro" id="IPR010720">
    <property type="entry name" value="Alpha-L-AF_C"/>
</dbReference>
<dbReference type="Pfam" id="PF22848">
    <property type="entry name" value="ASD1_dom"/>
    <property type="match status" value="1"/>
</dbReference>
<dbReference type="InterPro" id="IPR017853">
    <property type="entry name" value="GH"/>
</dbReference>
<dbReference type="Gene3D" id="3.20.20.80">
    <property type="entry name" value="Glycosidases"/>
    <property type="match status" value="1"/>
</dbReference>
<evidence type="ECO:0000259" key="9">
    <source>
        <dbReference type="SMART" id="SM00813"/>
    </source>
</evidence>
<dbReference type="GO" id="GO:0046373">
    <property type="term" value="P:L-arabinose metabolic process"/>
    <property type="evidence" value="ECO:0007669"/>
    <property type="project" value="InterPro"/>
</dbReference>
<dbReference type="AlphaFoldDB" id="A0A926DDC3"/>
<keyword evidence="6" id="KW-0378">Hydrolase</keyword>
<evidence type="ECO:0000256" key="5">
    <source>
        <dbReference type="ARBA" id="ARBA00012670"/>
    </source>
</evidence>
<evidence type="ECO:0000256" key="1">
    <source>
        <dbReference type="ARBA" id="ARBA00001462"/>
    </source>
</evidence>
<dbReference type="Proteomes" id="UP000651482">
    <property type="component" value="Unassembled WGS sequence"/>
</dbReference>
<comment type="caution">
    <text evidence="10">The sequence shown here is derived from an EMBL/GenBank/DDBJ whole genome shotgun (WGS) entry which is preliminary data.</text>
</comment>
<evidence type="ECO:0000256" key="4">
    <source>
        <dbReference type="ARBA" id="ARBA00011165"/>
    </source>
</evidence>
<dbReference type="RefSeq" id="WP_249320569.1">
    <property type="nucleotide sequence ID" value="NZ_JACRSN010000028.1"/>
</dbReference>
<comment type="pathway">
    <text evidence="2">Glycan metabolism.</text>
</comment>
<dbReference type="Pfam" id="PF06964">
    <property type="entry name" value="Alpha-L-AF_C"/>
    <property type="match status" value="1"/>
</dbReference>
<dbReference type="InterPro" id="IPR055235">
    <property type="entry name" value="ASD1_cat"/>
</dbReference>
<keyword evidence="11" id="KW-1185">Reference proteome</keyword>
<evidence type="ECO:0000256" key="6">
    <source>
        <dbReference type="ARBA" id="ARBA00022801"/>
    </source>
</evidence>
<keyword evidence="7" id="KW-0119">Carbohydrate metabolism</keyword>
<dbReference type="PANTHER" id="PTHR43576:SF3">
    <property type="entry name" value="ALPHA-L-ARABINOFURANOSIDASE C"/>
    <property type="match status" value="1"/>
</dbReference>
<feature type="domain" description="Alpha-L-arabinofuranosidase C-terminal" evidence="9">
    <location>
        <begin position="295"/>
        <end position="490"/>
    </location>
</feature>
<evidence type="ECO:0000256" key="8">
    <source>
        <dbReference type="ARBA" id="ARBA00023295"/>
    </source>
</evidence>
<comment type="similarity">
    <text evidence="3">Belongs to the glycosyl hydrolase 51 family.</text>
</comment>
<dbReference type="EMBL" id="JACRSN010000028">
    <property type="protein sequence ID" value="MBC8534930.1"/>
    <property type="molecule type" value="Genomic_DNA"/>
</dbReference>
<dbReference type="PANTHER" id="PTHR43576">
    <property type="entry name" value="ALPHA-L-ARABINOFURANOSIDASE C-RELATED"/>
    <property type="match status" value="1"/>
</dbReference>
<organism evidence="10 11">
    <name type="scientific">Yeguia hominis</name>
    <dbReference type="NCBI Taxonomy" id="2763662"/>
    <lineage>
        <taxon>Bacteria</taxon>
        <taxon>Bacillati</taxon>
        <taxon>Bacillota</taxon>
        <taxon>Clostridia</taxon>
        <taxon>Eubacteriales</taxon>
        <taxon>Yeguiaceae</taxon>
        <taxon>Yeguia</taxon>
    </lineage>
</organism>